<proteinExistence type="predicted"/>
<dbReference type="Pfam" id="PF10801">
    <property type="entry name" value="DUF2537"/>
    <property type="match status" value="1"/>
</dbReference>
<feature type="transmembrane region" description="Helical" evidence="2">
    <location>
        <begin position="164"/>
        <end position="184"/>
    </location>
</feature>
<keyword evidence="2" id="KW-0472">Membrane</keyword>
<feature type="region of interest" description="Disordered" evidence="1">
    <location>
        <begin position="1"/>
        <end position="102"/>
    </location>
</feature>
<dbReference type="AlphaFoldDB" id="A0AAU8DMT2"/>
<feature type="transmembrane region" description="Helical" evidence="2">
    <location>
        <begin position="135"/>
        <end position="158"/>
    </location>
</feature>
<keyword evidence="2" id="KW-1133">Transmembrane helix</keyword>
<protein>
    <submittedName>
        <fullName evidence="3">DUF2537 domain-containing protein</fullName>
    </submittedName>
</protein>
<dbReference type="InterPro" id="IPR024244">
    <property type="entry name" value="DUF2537"/>
</dbReference>
<name>A0AAU8DMT2_9ACTN</name>
<dbReference type="RefSeq" id="WP_353648701.1">
    <property type="nucleotide sequence ID" value="NZ_CP159218.1"/>
</dbReference>
<keyword evidence="2" id="KW-0812">Transmembrane</keyword>
<feature type="transmembrane region" description="Helical" evidence="2">
    <location>
        <begin position="191"/>
        <end position="210"/>
    </location>
</feature>
<reference evidence="3" key="1">
    <citation type="submission" date="2024-05" db="EMBL/GenBank/DDBJ databases">
        <authorList>
            <person name="Cai S.Y."/>
            <person name="Jin L.M."/>
            <person name="Li H.R."/>
        </authorList>
    </citation>
    <scope>NUCLEOTIDE SEQUENCE</scope>
    <source>
        <strain evidence="3">A5-74</strain>
    </source>
</reference>
<evidence type="ECO:0000256" key="1">
    <source>
        <dbReference type="SAM" id="MobiDB-lite"/>
    </source>
</evidence>
<feature type="compositionally biased region" description="Acidic residues" evidence="1">
    <location>
        <begin position="89"/>
        <end position="99"/>
    </location>
</feature>
<sequence length="214" mass="22611">MQPSDPTVDPTRVRPDRQAPAGGPEDSDAAPTTVRPRFSSTDPPGGDDEHTDLIPQAAGFWGEPTRAGHRVDPDADPVAFAPGRTGWEQADDEGPEDPDGGPTAVLTVAHDSGRRHRRRDWAWVEEWRAERSAPAWGPGIAVGIFVALIVAVALIVLTSGVSDSPVLAIVFNVVIAAGMAPALWLCRSLPVLRFLAAGAAAGILFGWIAMLSTF</sequence>
<evidence type="ECO:0000313" key="3">
    <source>
        <dbReference type="EMBL" id="XCG63086.1"/>
    </source>
</evidence>
<organism evidence="3">
    <name type="scientific">Nakamurella sp. A5-74</name>
    <dbReference type="NCBI Taxonomy" id="3158264"/>
    <lineage>
        <taxon>Bacteria</taxon>
        <taxon>Bacillati</taxon>
        <taxon>Actinomycetota</taxon>
        <taxon>Actinomycetes</taxon>
        <taxon>Nakamurellales</taxon>
        <taxon>Nakamurellaceae</taxon>
        <taxon>Nakamurella</taxon>
    </lineage>
</organism>
<accession>A0AAU8DMT2</accession>
<gene>
    <name evidence="3" type="ORF">ABLG96_18040</name>
</gene>
<evidence type="ECO:0000256" key="2">
    <source>
        <dbReference type="SAM" id="Phobius"/>
    </source>
</evidence>
<dbReference type="EMBL" id="CP159218">
    <property type="protein sequence ID" value="XCG63086.1"/>
    <property type="molecule type" value="Genomic_DNA"/>
</dbReference>